<feature type="transmembrane region" description="Helical" evidence="1">
    <location>
        <begin position="115"/>
        <end position="136"/>
    </location>
</feature>
<keyword evidence="1" id="KW-0472">Membrane</keyword>
<keyword evidence="1" id="KW-1133">Transmembrane helix</keyword>
<organism evidence="2">
    <name type="scientific">Babesia duncani</name>
    <dbReference type="NCBI Taxonomy" id="323732"/>
    <lineage>
        <taxon>Eukaryota</taxon>
        <taxon>Sar</taxon>
        <taxon>Alveolata</taxon>
        <taxon>Apicomplexa</taxon>
        <taxon>Aconoidasida</taxon>
        <taxon>Piroplasmida</taxon>
        <taxon>Babesiidae</taxon>
        <taxon>Babesia</taxon>
    </lineage>
</organism>
<evidence type="ECO:0000313" key="2">
    <source>
        <dbReference type="EMBL" id="AXX76230.1"/>
    </source>
</evidence>
<keyword evidence="1" id="KW-0812">Transmembrane</keyword>
<sequence length="184" mass="21635">MTLNLNLKNINSIYGMQNNNSKIVSKYLKNSINVFMYNLIYIINTNTFKSSLVILIIILIKIFNKNKLFNQKFKINATINNFNKYKIIFCICIIISVLNLYINELTLNNLLYIELYFLYIICPAVTRFIAIIVYIVKNMCYKLKKLSHYRGYAYNKIVDYLVDGCFYCLIDCMGSPILRGFELI</sequence>
<reference evidence="2" key="1">
    <citation type="journal article" date="2018" name="Int. J. Parasitol.">
        <title>Insights into the evolution and drug susceptibility of Babesia duncani from the sequence of its mitochondrial and apicoplast genomes.</title>
        <authorList>
            <person name="Virji A.Z."/>
            <person name="Thekkiniath J."/>
            <person name="Ma W."/>
            <person name="Lawres L."/>
            <person name="Knight J."/>
            <person name="Swei A."/>
            <person name="Roch K.L."/>
            <person name="Ben Mamoun C."/>
        </authorList>
    </citation>
    <scope>NUCLEOTIDE SEQUENCE</scope>
    <source>
        <strain evidence="2">WA-1</strain>
    </source>
</reference>
<dbReference type="EMBL" id="MH107388">
    <property type="protein sequence ID" value="AXX76230.1"/>
    <property type="molecule type" value="Genomic_DNA"/>
</dbReference>
<feature type="transmembrane region" description="Helical" evidence="1">
    <location>
        <begin position="39"/>
        <end position="64"/>
    </location>
</feature>
<evidence type="ECO:0000256" key="1">
    <source>
        <dbReference type="SAM" id="Phobius"/>
    </source>
</evidence>
<proteinExistence type="predicted"/>
<accession>A0A385GNM1</accession>
<protein>
    <submittedName>
        <fullName evidence="2">Uncharacterized protein</fullName>
    </submittedName>
</protein>
<feature type="transmembrane region" description="Helical" evidence="1">
    <location>
        <begin position="85"/>
        <end position="103"/>
    </location>
</feature>
<gene>
    <name evidence="2" type="primary">HypN</name>
</gene>
<dbReference type="AlphaFoldDB" id="A0A385GNM1"/>
<name>A0A385GNM1_9APIC</name>